<dbReference type="InterPro" id="IPR053032">
    <property type="entry name" value="BAH_domain-containing"/>
</dbReference>
<dbReference type="Proteomes" id="UP000710432">
    <property type="component" value="Unassembled WGS sequence"/>
</dbReference>
<dbReference type="EMBL" id="JAATJU010021135">
    <property type="protein sequence ID" value="KAH0514582.1"/>
    <property type="molecule type" value="Genomic_DNA"/>
</dbReference>
<dbReference type="SMART" id="SM00439">
    <property type="entry name" value="BAH"/>
    <property type="match status" value="1"/>
</dbReference>
<feature type="compositionally biased region" description="Basic residues" evidence="1">
    <location>
        <begin position="734"/>
        <end position="760"/>
    </location>
</feature>
<gene>
    <name evidence="3" type="ORF">LTLLF_134375</name>
</gene>
<dbReference type="GO" id="GO:0005677">
    <property type="term" value="C:chromatin silencing complex"/>
    <property type="evidence" value="ECO:0007669"/>
    <property type="project" value="TreeGrafter"/>
</dbReference>
<evidence type="ECO:0000259" key="2">
    <source>
        <dbReference type="PROSITE" id="PS51038"/>
    </source>
</evidence>
<feature type="region of interest" description="Disordered" evidence="1">
    <location>
        <begin position="903"/>
        <end position="924"/>
    </location>
</feature>
<feature type="compositionally biased region" description="Pro residues" evidence="1">
    <location>
        <begin position="308"/>
        <end position="317"/>
    </location>
</feature>
<reference evidence="3" key="1">
    <citation type="submission" date="2020-03" db="EMBL/GenBank/DDBJ databases">
        <title>Studies in the Genomics of Life Span.</title>
        <authorList>
            <person name="Glass D."/>
        </authorList>
    </citation>
    <scope>NUCLEOTIDE SEQUENCE</scope>
    <source>
        <strain evidence="3">LTLLF</strain>
        <tissue evidence="3">Muscle</tissue>
    </source>
</reference>
<feature type="domain" description="BAH" evidence="2">
    <location>
        <begin position="796"/>
        <end position="951"/>
    </location>
</feature>
<comment type="caution">
    <text evidence="3">The sequence shown here is derived from an EMBL/GenBank/DDBJ whole genome shotgun (WGS) entry which is preliminary data.</text>
</comment>
<dbReference type="PANTHER" id="PTHR46576:SF1">
    <property type="entry name" value="BROMO ADJACENT HOMOLOGY DOMAIN-CONTAINING 1 PROTEIN"/>
    <property type="match status" value="1"/>
</dbReference>
<feature type="compositionally biased region" description="Polar residues" evidence="1">
    <location>
        <begin position="716"/>
        <end position="728"/>
    </location>
</feature>
<protein>
    <submittedName>
        <fullName evidence="3">Bromo adjacent homology domain-containing 1 protein</fullName>
    </submittedName>
</protein>
<dbReference type="GO" id="GO:0045892">
    <property type="term" value="P:negative regulation of DNA-templated transcription"/>
    <property type="evidence" value="ECO:0007669"/>
    <property type="project" value="TreeGrafter"/>
</dbReference>
<dbReference type="InterPro" id="IPR043151">
    <property type="entry name" value="BAH_sf"/>
</dbReference>
<dbReference type="CDD" id="cd04714">
    <property type="entry name" value="BAH_BAHCC1"/>
    <property type="match status" value="1"/>
</dbReference>
<feature type="compositionally biased region" description="Basic and acidic residues" evidence="1">
    <location>
        <begin position="403"/>
        <end position="413"/>
    </location>
</feature>
<dbReference type="Pfam" id="PF01426">
    <property type="entry name" value="BAH"/>
    <property type="match status" value="1"/>
</dbReference>
<dbReference type="AlphaFoldDB" id="A0A8J6L5H2"/>
<evidence type="ECO:0000256" key="1">
    <source>
        <dbReference type="SAM" id="MobiDB-lite"/>
    </source>
</evidence>
<feature type="compositionally biased region" description="Gly residues" evidence="1">
    <location>
        <begin position="39"/>
        <end position="55"/>
    </location>
</feature>
<dbReference type="PANTHER" id="PTHR46576">
    <property type="entry name" value="BROMO ADJACENT HOMOLOGY DOMAIN-CONTAINING 1 PROTEIN"/>
    <property type="match status" value="1"/>
</dbReference>
<dbReference type="GO" id="GO:0000976">
    <property type="term" value="F:transcription cis-regulatory region binding"/>
    <property type="evidence" value="ECO:0007669"/>
    <property type="project" value="TreeGrafter"/>
</dbReference>
<dbReference type="GO" id="GO:0003682">
    <property type="term" value="F:chromatin binding"/>
    <property type="evidence" value="ECO:0007669"/>
    <property type="project" value="InterPro"/>
</dbReference>
<feature type="region of interest" description="Disordered" evidence="1">
    <location>
        <begin position="1"/>
        <end position="177"/>
    </location>
</feature>
<feature type="region of interest" description="Disordered" evidence="1">
    <location>
        <begin position="691"/>
        <end position="762"/>
    </location>
</feature>
<feature type="region of interest" description="Disordered" evidence="1">
    <location>
        <begin position="344"/>
        <end position="568"/>
    </location>
</feature>
<feature type="compositionally biased region" description="Gly residues" evidence="1">
    <location>
        <begin position="111"/>
        <end position="123"/>
    </location>
</feature>
<feature type="compositionally biased region" description="Basic residues" evidence="1">
    <location>
        <begin position="263"/>
        <end position="275"/>
    </location>
</feature>
<dbReference type="PROSITE" id="PS51038">
    <property type="entry name" value="BAH"/>
    <property type="match status" value="1"/>
</dbReference>
<name>A0A8J6L5H2_MICOH</name>
<feature type="compositionally biased region" description="Basic and acidic residues" evidence="1">
    <location>
        <begin position="384"/>
        <end position="396"/>
    </location>
</feature>
<accession>A0A8J6L5H2</accession>
<dbReference type="Gene3D" id="2.30.30.490">
    <property type="match status" value="1"/>
</dbReference>
<feature type="region of interest" description="Disordered" evidence="1">
    <location>
        <begin position="213"/>
        <end position="277"/>
    </location>
</feature>
<sequence length="952" mass="102504">MGAAPGRGVVWPRSGRTGGREAPKTEGDRFEQRVWAAGGPVGTVRGGGRVRGGAGAIEVVRPPPSDSGTRCSRPGLLVPSQPRRLSSGAGDRVRSGPRGPLGDEGPDKGGARVGAGSGIGEGSESGAPTPRGGRRGRTLPWGLRGPGRPPGGAAALAQGSRRRSPRGSGKSGVDLAKAEGQRWGVVRTECPGRWRTGLVDSWRRAEPACNWRDSMTHTRRKSLPMLSSGPTGRGEPLQMEDSNMEQGTEDVEPGMPESPGHLPGRRKNYPLRKRSLVPGKPKACKVLLTRLENVAGPRSADEADELPPDLPKPPSPAPSSEDTGLVQPRKRRLASLNAEALNNLLLEREDTSSLAGARRNRGGDPHRSRDRATGTWSFSKKRPRLGDLGEGSRDQSPEPAPDEGARRDGDPAPKRLASLNAAAFLKLSQERELPLRPSRAQAEADGRSAEPLAPKILRPKWAKVNNKNCPKARQGTGSGEASGPPSWQEQPDESCPSAIPHGPPIQPSRQAPGKALEDPLRPHLPLLMGGQAALKPEPGRPGEESPAPKQELHQPSFPAPQLSPLPMPGNPADYSGLCGGPELTALGSFYLYCGQDGLQCGSYSPCPMLPEGKLTPVAAPNEGLLMSPSSVPSGIPFQHPPWSSSRYCSSEDTGVNGYSVCGVLPLPLTHIGTTCGGCPYKMPFTAAEPIPHLQTPTSEPQTVARACPQSAKPPSGSKSGLRTGSSCRYTVRSKAARRPSHPKQPRAQRPRPRRRRRRRTNGWVPVGAACEKAVYVLDEPEPAIRKSYQAVERHGETIRVRDTVLLKSGPRKTSTPYVAKISALWENPESGELMMSLLWYYRPEHLQGGRSPSMHEPLQNEVFASRHQDQNSVACIEEKCYVLTFAEYCRFCAMAKRRGEGLPSRKTALVPPSSDYSTPPHRTVPEDTDPELVFLCRHVYDFRHGRILKNPQ</sequence>
<proteinExistence type="predicted"/>
<feature type="compositionally biased region" description="Basic and acidic residues" evidence="1">
    <location>
        <begin position="18"/>
        <end position="32"/>
    </location>
</feature>
<feature type="region of interest" description="Disordered" evidence="1">
    <location>
        <begin position="292"/>
        <end position="332"/>
    </location>
</feature>
<feature type="compositionally biased region" description="Basic and acidic residues" evidence="1">
    <location>
        <begin position="361"/>
        <end position="372"/>
    </location>
</feature>
<evidence type="ECO:0000313" key="3">
    <source>
        <dbReference type="EMBL" id="KAH0514582.1"/>
    </source>
</evidence>
<dbReference type="GO" id="GO:0031507">
    <property type="term" value="P:heterochromatin formation"/>
    <property type="evidence" value="ECO:0007669"/>
    <property type="project" value="TreeGrafter"/>
</dbReference>
<feature type="compositionally biased region" description="Pro residues" evidence="1">
    <location>
        <begin position="557"/>
        <end position="568"/>
    </location>
</feature>
<dbReference type="InterPro" id="IPR001025">
    <property type="entry name" value="BAH_dom"/>
</dbReference>
<evidence type="ECO:0000313" key="4">
    <source>
        <dbReference type="Proteomes" id="UP000710432"/>
    </source>
</evidence>
<organism evidence="3 4">
    <name type="scientific">Microtus ochrogaster</name>
    <name type="common">Prairie vole</name>
    <dbReference type="NCBI Taxonomy" id="79684"/>
    <lineage>
        <taxon>Eukaryota</taxon>
        <taxon>Metazoa</taxon>
        <taxon>Chordata</taxon>
        <taxon>Craniata</taxon>
        <taxon>Vertebrata</taxon>
        <taxon>Euteleostomi</taxon>
        <taxon>Mammalia</taxon>
        <taxon>Eutheria</taxon>
        <taxon>Euarchontoglires</taxon>
        <taxon>Glires</taxon>
        <taxon>Rodentia</taxon>
        <taxon>Myomorpha</taxon>
        <taxon>Muroidea</taxon>
        <taxon>Cricetidae</taxon>
        <taxon>Arvicolinae</taxon>
        <taxon>Microtus</taxon>
    </lineage>
</organism>